<dbReference type="EMBL" id="CP034159">
    <property type="protein sequence ID" value="AZI33356.1"/>
    <property type="molecule type" value="Genomic_DNA"/>
</dbReference>
<evidence type="ECO:0008006" key="4">
    <source>
        <dbReference type="Google" id="ProtNLM"/>
    </source>
</evidence>
<evidence type="ECO:0000313" key="2">
    <source>
        <dbReference type="EMBL" id="AZI33356.1"/>
    </source>
</evidence>
<dbReference type="KEGG" id="ccas:EIB73_09260"/>
<proteinExistence type="predicted"/>
<gene>
    <name evidence="2" type="ORF">EIB73_09260</name>
</gene>
<dbReference type="Proteomes" id="UP000270185">
    <property type="component" value="Chromosome"/>
</dbReference>
<sequence length="123" mass="13587">MMKKLLVLTTCLFLLFFMSCTSENRDNARAYVEGTITGNEIDFSEVKVVIRSDSKNVAETIPDINGQFKLSGPLLSDSFSLVLSKKIKTFSASKEGCSLSTDSLEITIPIGTTYITFNEINLE</sequence>
<dbReference type="PROSITE" id="PS51257">
    <property type="entry name" value="PROKAR_LIPOPROTEIN"/>
    <property type="match status" value="1"/>
</dbReference>
<dbReference type="OrthoDB" id="1259757at2"/>
<reference evidence="3" key="1">
    <citation type="submission" date="2018-11" db="EMBL/GenBank/DDBJ databases">
        <title>Proposal to divide the Flavobacteriaceae and reorganize its genera based on Amino Acid Identity values calculated from whole genome sequences.</title>
        <authorList>
            <person name="Nicholson A.C."/>
            <person name="Gulvik C.A."/>
            <person name="Whitney A.M."/>
            <person name="Humrighouse B.W."/>
            <person name="Bell M."/>
            <person name="Holmes B."/>
            <person name="Steigerwalt A.G."/>
            <person name="Villarma A."/>
            <person name="Sheth M."/>
            <person name="Batra D."/>
            <person name="Pryor J."/>
            <person name="Bernardet J.-F."/>
            <person name="Hugo C."/>
            <person name="Kampfer P."/>
            <person name="Newman J.D."/>
            <person name="McQuiston J.R."/>
        </authorList>
    </citation>
    <scope>NUCLEOTIDE SEQUENCE [LARGE SCALE GENOMIC DNA]</scope>
    <source>
        <strain evidence="3">G0081</strain>
    </source>
</reference>
<dbReference type="AlphaFoldDB" id="A0A3G8XYL4"/>
<evidence type="ECO:0000313" key="3">
    <source>
        <dbReference type="Proteomes" id="UP000270185"/>
    </source>
</evidence>
<organism evidence="2 3">
    <name type="scientific">Kaistella carnis</name>
    <dbReference type="NCBI Taxonomy" id="1241979"/>
    <lineage>
        <taxon>Bacteria</taxon>
        <taxon>Pseudomonadati</taxon>
        <taxon>Bacteroidota</taxon>
        <taxon>Flavobacteriia</taxon>
        <taxon>Flavobacteriales</taxon>
        <taxon>Weeksellaceae</taxon>
        <taxon>Chryseobacterium group</taxon>
        <taxon>Kaistella</taxon>
    </lineage>
</organism>
<feature type="signal peptide" evidence="1">
    <location>
        <begin position="1"/>
        <end position="24"/>
    </location>
</feature>
<keyword evidence="1" id="KW-0732">Signal</keyword>
<keyword evidence="3" id="KW-1185">Reference proteome</keyword>
<feature type="chain" id="PRO_5018255377" description="Carboxypeptidase regulatory-like domain-containing protein" evidence="1">
    <location>
        <begin position="25"/>
        <end position="123"/>
    </location>
</feature>
<evidence type="ECO:0000256" key="1">
    <source>
        <dbReference type="SAM" id="SignalP"/>
    </source>
</evidence>
<accession>A0A3G8XYL4</accession>
<name>A0A3G8XYL4_9FLAO</name>
<dbReference type="RefSeq" id="WP_125024747.1">
    <property type="nucleotide sequence ID" value="NZ_CP034159.1"/>
</dbReference>
<protein>
    <recommendedName>
        <fullName evidence="4">Carboxypeptidase regulatory-like domain-containing protein</fullName>
    </recommendedName>
</protein>